<organism evidence="2 3">
    <name type="scientific">Autumnicola patrickiae</name>
    <dbReference type="NCBI Taxonomy" id="3075591"/>
    <lineage>
        <taxon>Bacteria</taxon>
        <taxon>Pseudomonadati</taxon>
        <taxon>Bacteroidota</taxon>
        <taxon>Flavobacteriia</taxon>
        <taxon>Flavobacteriales</taxon>
        <taxon>Flavobacteriaceae</taxon>
        <taxon>Autumnicola</taxon>
    </lineage>
</organism>
<feature type="transmembrane region" description="Helical" evidence="1">
    <location>
        <begin position="15"/>
        <end position="34"/>
    </location>
</feature>
<gene>
    <name evidence="2" type="ORF">RM549_01895</name>
</gene>
<reference evidence="2 3" key="1">
    <citation type="submission" date="2023-09" db="EMBL/GenBank/DDBJ databases">
        <authorList>
            <person name="Rey-Velasco X."/>
        </authorList>
    </citation>
    <scope>NUCLEOTIDE SEQUENCE [LARGE SCALE GENOMIC DNA]</scope>
    <source>
        <strain evidence="2 3">F188</strain>
    </source>
</reference>
<evidence type="ECO:0000256" key="1">
    <source>
        <dbReference type="SAM" id="Phobius"/>
    </source>
</evidence>
<name>A0ABU3DXR6_9FLAO</name>
<sequence>MNSSEPERPEKKRNIWQLILGIAFIGYGSYRLFYRLNSPEEDILGMVLAVGFIGFGIYDLYKYYNRA</sequence>
<accession>A0ABU3DXR6</accession>
<keyword evidence="1" id="KW-1133">Transmembrane helix</keyword>
<proteinExistence type="predicted"/>
<dbReference type="RefSeq" id="WP_311680116.1">
    <property type="nucleotide sequence ID" value="NZ_JAVRHM010000001.1"/>
</dbReference>
<dbReference type="EMBL" id="JAVRHM010000001">
    <property type="protein sequence ID" value="MDT0688521.1"/>
    <property type="molecule type" value="Genomic_DNA"/>
</dbReference>
<evidence type="ECO:0000313" key="2">
    <source>
        <dbReference type="EMBL" id="MDT0688521.1"/>
    </source>
</evidence>
<dbReference type="Proteomes" id="UP001261624">
    <property type="component" value="Unassembled WGS sequence"/>
</dbReference>
<evidence type="ECO:0000313" key="3">
    <source>
        <dbReference type="Proteomes" id="UP001261624"/>
    </source>
</evidence>
<feature type="transmembrane region" description="Helical" evidence="1">
    <location>
        <begin position="43"/>
        <end position="61"/>
    </location>
</feature>
<keyword evidence="3" id="KW-1185">Reference proteome</keyword>
<keyword evidence="1" id="KW-0812">Transmembrane</keyword>
<keyword evidence="1" id="KW-0472">Membrane</keyword>
<comment type="caution">
    <text evidence="2">The sequence shown here is derived from an EMBL/GenBank/DDBJ whole genome shotgun (WGS) entry which is preliminary data.</text>
</comment>
<protein>
    <submittedName>
        <fullName evidence="2">Uncharacterized protein</fullName>
    </submittedName>
</protein>